<evidence type="ECO:0000313" key="2">
    <source>
        <dbReference type="EMBL" id="ODH23061.1"/>
    </source>
</evidence>
<proteinExistence type="predicted"/>
<protein>
    <submittedName>
        <fullName evidence="2">Uncharacterized protein</fullName>
    </submittedName>
</protein>
<accession>A0A1D2JA94</accession>
<dbReference type="EMBL" id="LZYO01000244">
    <property type="protein sequence ID" value="ODH23061.1"/>
    <property type="molecule type" value="Genomic_DNA"/>
</dbReference>
<feature type="region of interest" description="Disordered" evidence="1">
    <location>
        <begin position="1"/>
        <end position="33"/>
    </location>
</feature>
<dbReference type="AlphaFoldDB" id="A0A1D2JA94"/>
<reference evidence="2 3" key="1">
    <citation type="submission" date="2016-06" db="EMBL/GenBank/DDBJ databases">
        <authorList>
            <person name="Kjaerup R.B."/>
            <person name="Dalgaard T.S."/>
            <person name="Juul-Madsen H.R."/>
        </authorList>
    </citation>
    <scope>NUCLEOTIDE SEQUENCE [LARGE SCALE GENOMIC DNA]</scope>
    <source>
        <strain evidence="2 3">Pb300</strain>
    </source>
</reference>
<name>A0A1D2JA94_PARBR</name>
<sequence length="33" mass="3779">MDEEGLLKERNERATQASGPPNSKPFYFNYSTT</sequence>
<organism evidence="2 3">
    <name type="scientific">Paracoccidioides brasiliensis</name>
    <dbReference type="NCBI Taxonomy" id="121759"/>
    <lineage>
        <taxon>Eukaryota</taxon>
        <taxon>Fungi</taxon>
        <taxon>Dikarya</taxon>
        <taxon>Ascomycota</taxon>
        <taxon>Pezizomycotina</taxon>
        <taxon>Eurotiomycetes</taxon>
        <taxon>Eurotiomycetidae</taxon>
        <taxon>Onygenales</taxon>
        <taxon>Ajellomycetaceae</taxon>
        <taxon>Paracoccidioides</taxon>
    </lineage>
</organism>
<comment type="caution">
    <text evidence="2">The sequence shown here is derived from an EMBL/GenBank/DDBJ whole genome shotgun (WGS) entry which is preliminary data.</text>
</comment>
<evidence type="ECO:0000256" key="1">
    <source>
        <dbReference type="SAM" id="MobiDB-lite"/>
    </source>
</evidence>
<feature type="compositionally biased region" description="Basic and acidic residues" evidence="1">
    <location>
        <begin position="1"/>
        <end position="13"/>
    </location>
</feature>
<dbReference type="Proteomes" id="UP000242814">
    <property type="component" value="Unassembled WGS sequence"/>
</dbReference>
<evidence type="ECO:0000313" key="3">
    <source>
        <dbReference type="Proteomes" id="UP000242814"/>
    </source>
</evidence>
<gene>
    <name evidence="2" type="ORF">ACO22_05440</name>
</gene>